<dbReference type="Gene3D" id="3.90.70.200">
    <property type="entry name" value="Plus-3 domain"/>
    <property type="match status" value="1"/>
</dbReference>
<keyword evidence="4" id="KW-0539">Nucleus</keyword>
<reference evidence="7 8" key="1">
    <citation type="journal article" date="2011" name="J. Gen. Appl. Microbiol.">
        <title>Draft genome sequencing of the enigmatic yeast Saitoella complicata.</title>
        <authorList>
            <person name="Nishida H."/>
            <person name="Hamamoto M."/>
            <person name="Sugiyama J."/>
        </authorList>
    </citation>
    <scope>NUCLEOTIDE SEQUENCE [LARGE SCALE GENOMIC DNA]</scope>
    <source>
        <strain evidence="7 8">NRRL Y-17804</strain>
    </source>
</reference>
<dbReference type="PROSITE" id="PS51360">
    <property type="entry name" value="PLUS3"/>
    <property type="match status" value="1"/>
</dbReference>
<dbReference type="GO" id="GO:0003677">
    <property type="term" value="F:DNA binding"/>
    <property type="evidence" value="ECO:0007669"/>
    <property type="project" value="InterPro"/>
</dbReference>
<keyword evidence="2" id="KW-0805">Transcription regulation</keyword>
<feature type="compositionally biased region" description="Basic and acidic residues" evidence="5">
    <location>
        <begin position="148"/>
        <end position="189"/>
    </location>
</feature>
<dbReference type="EMBL" id="BACD03000012">
    <property type="protein sequence ID" value="GAO48074.1"/>
    <property type="molecule type" value="Genomic_DNA"/>
</dbReference>
<reference evidence="7 8" key="2">
    <citation type="journal article" date="2014" name="J. Gen. Appl. Microbiol.">
        <title>The early diverging ascomycetous budding yeast Saitoella complicata has three histone deacetylases belonging to the Clr6, Hos2, and Rpd3 lineages.</title>
        <authorList>
            <person name="Nishida H."/>
            <person name="Matsumoto T."/>
            <person name="Kondo S."/>
            <person name="Hamamoto M."/>
            <person name="Yoshikawa H."/>
        </authorList>
    </citation>
    <scope>NUCLEOTIDE SEQUENCE [LARGE SCALE GENOMIC DNA]</scope>
    <source>
        <strain evidence="7 8">NRRL Y-17804</strain>
    </source>
</reference>
<evidence type="ECO:0000259" key="6">
    <source>
        <dbReference type="PROSITE" id="PS51360"/>
    </source>
</evidence>
<organism evidence="7 8">
    <name type="scientific">Saitoella complicata (strain BCRC 22490 / CBS 7301 / JCM 7358 / NBRC 10748 / NRRL Y-17804)</name>
    <dbReference type="NCBI Taxonomy" id="698492"/>
    <lineage>
        <taxon>Eukaryota</taxon>
        <taxon>Fungi</taxon>
        <taxon>Dikarya</taxon>
        <taxon>Ascomycota</taxon>
        <taxon>Taphrinomycotina</taxon>
        <taxon>Taphrinomycotina incertae sedis</taxon>
        <taxon>Saitoella</taxon>
    </lineage>
</organism>
<feature type="region of interest" description="Disordered" evidence="5">
    <location>
        <begin position="113"/>
        <end position="216"/>
    </location>
</feature>
<comment type="caution">
    <text evidence="7">The sequence shown here is derived from an EMBL/GenBank/DDBJ whole genome shotgun (WGS) entry which is preliminary data.</text>
</comment>
<feature type="region of interest" description="Disordered" evidence="5">
    <location>
        <begin position="1"/>
        <end position="81"/>
    </location>
</feature>
<dbReference type="Pfam" id="PF03126">
    <property type="entry name" value="Plus-3"/>
    <property type="match status" value="1"/>
</dbReference>
<comment type="subcellular location">
    <subcellularLocation>
        <location evidence="1">Nucleus</location>
    </subcellularLocation>
</comment>
<feature type="region of interest" description="Disordered" evidence="5">
    <location>
        <begin position="474"/>
        <end position="495"/>
    </location>
</feature>
<feature type="compositionally biased region" description="Basic and acidic residues" evidence="5">
    <location>
        <begin position="200"/>
        <end position="211"/>
    </location>
</feature>
<evidence type="ECO:0000256" key="5">
    <source>
        <dbReference type="SAM" id="MobiDB-lite"/>
    </source>
</evidence>
<feature type="compositionally biased region" description="Polar residues" evidence="5">
    <location>
        <begin position="474"/>
        <end position="483"/>
    </location>
</feature>
<dbReference type="InterPro" id="IPR036128">
    <property type="entry name" value="Plus3-like_sf"/>
</dbReference>
<gene>
    <name evidence="7" type="ORF">G7K_2261-t1</name>
</gene>
<dbReference type="Proteomes" id="UP000033140">
    <property type="component" value="Unassembled WGS sequence"/>
</dbReference>
<evidence type="ECO:0000313" key="7">
    <source>
        <dbReference type="EMBL" id="GAO48074.1"/>
    </source>
</evidence>
<evidence type="ECO:0000256" key="2">
    <source>
        <dbReference type="ARBA" id="ARBA00023015"/>
    </source>
</evidence>
<reference evidence="7 8" key="3">
    <citation type="journal article" date="2015" name="Genome Announc.">
        <title>Draft Genome Sequence of the Archiascomycetous Yeast Saitoella complicata.</title>
        <authorList>
            <person name="Yamauchi K."/>
            <person name="Kondo S."/>
            <person name="Hamamoto M."/>
            <person name="Takahashi Y."/>
            <person name="Ogura Y."/>
            <person name="Hayashi T."/>
            <person name="Nishida H."/>
        </authorList>
    </citation>
    <scope>NUCLEOTIDE SEQUENCE [LARGE SCALE GENOMIC DNA]</scope>
    <source>
        <strain evidence="7 8">NRRL Y-17804</strain>
    </source>
</reference>
<name>A0A0E9NE02_SAICN</name>
<dbReference type="SUPFAM" id="SSF159042">
    <property type="entry name" value="Plus3-like"/>
    <property type="match status" value="1"/>
</dbReference>
<sequence length="523" mass="59241">MADDLDNELLELAGHADGSSPAPQRSEPSKKRRRANSDDFDASSDEGESDDDVEQQGESEDEESDEEAALPYPLEGKYKDEADRAHVLGLTEVERESLLYDREMEHEKIMEAFEVAQRARQQRASQTSKSRESRASDTTRRSARDKKVKTDTKSKLSELVKRREDKSKGVKSRRDDSESPDDLDRKDLGWGDSDDSDEDEVHRPQPRRRDAEEETGTITLEGINSIRISRKFLGKFLYYPAFENAIRDAFVRINIGQDRGENVYRVAQIKGVVEKGKTYNVEGTPTNLRLECQHGKAVKDFEMSFVSSSPIMEKEYARWVKTCEDDKIKPLGQRTVERKIEELKEFTAYTLTPEDITAMLEKKQALRKQPGNHIIEQNHLKQRLAIALSKGNTEEASQIKSRIEDLEHIAAQYTKEHESRLSKLARLNERNRRANVEEVRKAELRNILEAKKAAAVGKAADPFARLKTVPKRYYNSQPTSDVSQTATPQPEAAPEVVPVTTTVKKPVGGVDDVIASVDIDIDI</sequence>
<dbReference type="InterPro" id="IPR004343">
    <property type="entry name" value="Plus-3_dom"/>
</dbReference>
<feature type="compositionally biased region" description="Basic and acidic residues" evidence="5">
    <location>
        <begin position="129"/>
        <end position="142"/>
    </location>
</feature>
<protein>
    <recommendedName>
        <fullName evidence="6">Plus3 domain-containing protein</fullName>
    </recommendedName>
</protein>
<keyword evidence="8" id="KW-1185">Reference proteome</keyword>
<dbReference type="GO" id="GO:1990269">
    <property type="term" value="F:RNA polymerase II C-terminal domain phosphoserine binding"/>
    <property type="evidence" value="ECO:0007669"/>
    <property type="project" value="TreeGrafter"/>
</dbReference>
<feature type="domain" description="Plus3" evidence="6">
    <location>
        <begin position="217"/>
        <end position="348"/>
    </location>
</feature>
<evidence type="ECO:0000256" key="3">
    <source>
        <dbReference type="ARBA" id="ARBA00023163"/>
    </source>
</evidence>
<accession>A0A0E9NE02</accession>
<evidence type="ECO:0000256" key="4">
    <source>
        <dbReference type="ARBA" id="ARBA00023242"/>
    </source>
</evidence>
<feature type="compositionally biased region" description="Acidic residues" evidence="5">
    <location>
        <begin position="38"/>
        <end position="68"/>
    </location>
</feature>
<evidence type="ECO:0000256" key="1">
    <source>
        <dbReference type="ARBA" id="ARBA00004123"/>
    </source>
</evidence>
<dbReference type="OMA" id="ISGCYAR"/>
<dbReference type="PANTHER" id="PTHR13115">
    <property type="entry name" value="RNA POLYMERASE-ASSOCIATED PROTEIN RTF1 HOMOLOG"/>
    <property type="match status" value="1"/>
</dbReference>
<dbReference type="SMART" id="SM00719">
    <property type="entry name" value="Plus3"/>
    <property type="match status" value="1"/>
</dbReference>
<feature type="compositionally biased region" description="Low complexity" evidence="5">
    <location>
        <begin position="484"/>
        <end position="495"/>
    </location>
</feature>
<proteinExistence type="predicted"/>
<dbReference type="GO" id="GO:0016593">
    <property type="term" value="C:Cdc73/Paf1 complex"/>
    <property type="evidence" value="ECO:0007669"/>
    <property type="project" value="TreeGrafter"/>
</dbReference>
<dbReference type="AlphaFoldDB" id="A0A0E9NE02"/>
<evidence type="ECO:0000313" key="8">
    <source>
        <dbReference type="Proteomes" id="UP000033140"/>
    </source>
</evidence>
<keyword evidence="3" id="KW-0804">Transcription</keyword>
<dbReference type="PANTHER" id="PTHR13115:SF8">
    <property type="entry name" value="RNA POLYMERASE-ASSOCIATED PROTEIN RTF1 HOMOLOG"/>
    <property type="match status" value="1"/>
</dbReference>
<dbReference type="STRING" id="698492.A0A0E9NE02"/>